<dbReference type="InterPro" id="IPR011009">
    <property type="entry name" value="Kinase-like_dom_sf"/>
</dbReference>
<keyword evidence="4 7" id="KW-0547">Nucleotide-binding</keyword>
<gene>
    <name evidence="11" type="ORF">LAZ67_23000396</name>
</gene>
<feature type="binding site" evidence="7">
    <location>
        <position position="118"/>
    </location>
    <ligand>
        <name>ATP</name>
        <dbReference type="ChEBI" id="CHEBI:30616"/>
    </ligand>
</feature>
<evidence type="ECO:0000259" key="10">
    <source>
        <dbReference type="PROSITE" id="PS51285"/>
    </source>
</evidence>
<keyword evidence="6 7" id="KW-0067">ATP-binding</keyword>
<keyword evidence="3" id="KW-0808">Transferase</keyword>
<dbReference type="EMBL" id="CP092885">
    <property type="protein sequence ID" value="UYV83282.1"/>
    <property type="molecule type" value="Genomic_DNA"/>
</dbReference>
<dbReference type="PROSITE" id="PS00108">
    <property type="entry name" value="PROTEIN_KINASE_ST"/>
    <property type="match status" value="2"/>
</dbReference>
<feature type="region of interest" description="Disordered" evidence="8">
    <location>
        <begin position="1"/>
        <end position="24"/>
    </location>
</feature>
<feature type="domain" description="Protein kinase" evidence="9">
    <location>
        <begin position="406"/>
        <end position="662"/>
    </location>
</feature>
<dbReference type="InterPro" id="IPR017441">
    <property type="entry name" value="Protein_kinase_ATP_BS"/>
</dbReference>
<accession>A0ABY6LT26</accession>
<feature type="domain" description="AGC-kinase C-terminal" evidence="10">
    <location>
        <begin position="663"/>
        <end position="682"/>
    </location>
</feature>
<protein>
    <submittedName>
        <fullName evidence="11">PRKCA</fullName>
    </submittedName>
</protein>
<evidence type="ECO:0000256" key="8">
    <source>
        <dbReference type="SAM" id="MobiDB-lite"/>
    </source>
</evidence>
<dbReference type="PROSITE" id="PS50011">
    <property type="entry name" value="PROTEIN_KINASE_DOM"/>
    <property type="match status" value="2"/>
</dbReference>
<dbReference type="InterPro" id="IPR000961">
    <property type="entry name" value="AGC-kinase_C"/>
</dbReference>
<dbReference type="Gene3D" id="3.30.200.20">
    <property type="entry name" value="Phosphorylase Kinase, domain 1"/>
    <property type="match status" value="2"/>
</dbReference>
<dbReference type="InterPro" id="IPR008271">
    <property type="entry name" value="Ser/Thr_kinase_AS"/>
</dbReference>
<organism evidence="11 12">
    <name type="scientific">Cordylochernes scorpioides</name>
    <dbReference type="NCBI Taxonomy" id="51811"/>
    <lineage>
        <taxon>Eukaryota</taxon>
        <taxon>Metazoa</taxon>
        <taxon>Ecdysozoa</taxon>
        <taxon>Arthropoda</taxon>
        <taxon>Chelicerata</taxon>
        <taxon>Arachnida</taxon>
        <taxon>Pseudoscorpiones</taxon>
        <taxon>Cheliferoidea</taxon>
        <taxon>Chernetidae</taxon>
        <taxon>Cordylochernes</taxon>
    </lineage>
</organism>
<name>A0ABY6LT26_9ARAC</name>
<dbReference type="SMART" id="SM00220">
    <property type="entry name" value="S_TKc"/>
    <property type="match status" value="2"/>
</dbReference>
<evidence type="ECO:0000313" key="11">
    <source>
        <dbReference type="EMBL" id="UYV83282.1"/>
    </source>
</evidence>
<evidence type="ECO:0000256" key="7">
    <source>
        <dbReference type="PROSITE-ProRule" id="PRU10141"/>
    </source>
</evidence>
<proteinExistence type="predicted"/>
<dbReference type="Pfam" id="PF00069">
    <property type="entry name" value="Pkinase"/>
    <property type="match status" value="2"/>
</dbReference>
<dbReference type="SUPFAM" id="SSF56112">
    <property type="entry name" value="Protein kinase-like (PK-like)"/>
    <property type="match status" value="2"/>
</dbReference>
<keyword evidence="2" id="KW-0597">Phosphoprotein</keyword>
<dbReference type="PANTHER" id="PTHR24351">
    <property type="entry name" value="RIBOSOMAL PROTEIN S6 KINASE"/>
    <property type="match status" value="1"/>
</dbReference>
<reference evidence="11 12" key="1">
    <citation type="submission" date="2022-03" db="EMBL/GenBank/DDBJ databases">
        <title>A chromosomal length assembly of Cordylochernes scorpioides.</title>
        <authorList>
            <person name="Zeh D."/>
            <person name="Zeh J."/>
        </authorList>
    </citation>
    <scope>NUCLEOTIDE SEQUENCE [LARGE SCALE GENOMIC DNA]</scope>
    <source>
        <strain evidence="11">IN4F17</strain>
        <tissue evidence="11">Whole Body</tissue>
    </source>
</reference>
<evidence type="ECO:0000256" key="3">
    <source>
        <dbReference type="ARBA" id="ARBA00022679"/>
    </source>
</evidence>
<evidence type="ECO:0000313" key="12">
    <source>
        <dbReference type="Proteomes" id="UP001235939"/>
    </source>
</evidence>
<dbReference type="PROSITE" id="PS00107">
    <property type="entry name" value="PROTEIN_KINASE_ATP"/>
    <property type="match status" value="2"/>
</dbReference>
<keyword evidence="1" id="KW-0723">Serine/threonine-protein kinase</keyword>
<evidence type="ECO:0000259" key="9">
    <source>
        <dbReference type="PROSITE" id="PS50011"/>
    </source>
</evidence>
<dbReference type="Gene3D" id="1.10.510.10">
    <property type="entry name" value="Transferase(Phosphotransferase) domain 1"/>
    <property type="match status" value="2"/>
</dbReference>
<feature type="non-terminal residue" evidence="11">
    <location>
        <position position="1"/>
    </location>
</feature>
<keyword evidence="12" id="KW-1185">Reference proteome</keyword>
<evidence type="ECO:0000256" key="6">
    <source>
        <dbReference type="ARBA" id="ARBA00022840"/>
    </source>
</evidence>
<feature type="compositionally biased region" description="Basic residues" evidence="8">
    <location>
        <begin position="1"/>
        <end position="10"/>
    </location>
</feature>
<evidence type="ECO:0000256" key="4">
    <source>
        <dbReference type="ARBA" id="ARBA00022741"/>
    </source>
</evidence>
<dbReference type="InterPro" id="IPR000719">
    <property type="entry name" value="Prot_kinase_dom"/>
</dbReference>
<evidence type="ECO:0000256" key="2">
    <source>
        <dbReference type="ARBA" id="ARBA00022553"/>
    </source>
</evidence>
<dbReference type="Proteomes" id="UP001235939">
    <property type="component" value="Chromosome 23"/>
</dbReference>
<sequence>MGRTFSRRNSHGIQESRPPKPPNALRKFLKKFKRNRKVGIMTERLPIPELPLQIEDITEEEEPCQRAVIKTLPYTLPTCTNNVLNIEDFERILTIGKGGFGRVFLARHKESEEHYALKAMKKRTDFKTEREVLQIAKGFPFLMGLVTSFETPEEDILVMDLVKGFNFLYYLNKWKKISEENARFYTAETALALHFLHSHNIIHRDVKLENILLNFDGHIKLVDYGLCKLNVRPGQKTSRCCGTLKYMAPEVVQNKPYDFSVDWWSLGATLYIMLVGHSAFEPTNEAENNKECIAEAIVNKPIDIPDGLSIPAVSVLRAFMTRDPESRLGSHPENGWGDIKRHIFYRPLDFNDVLSRNVPPPLPAPELPLQIEDVTEEEEPCQTAVLKTLPFTIPTCTNSVLKIEDFERILTIGKGGFGRVFLAQHKESEQYYALKAMKKRTDFKTEREVLQIAKGFPFLMGLVTSFETPEEDILVMDLVRGFNLLHYLNKWGTFSETQARFYTAETALALHCLHSHNIIHRDVKLQNILINIDGHIKLIDYGLCKLNIKPGQKTSRCCGTLAYMAPEIVSNKPYDFSVDWWALGATIYEMLVGRSAFKPSNAERDNQEYIVEAIKNKPIDIPNDLSIPAVSVLRGFLTKDPESRLGSHPENGWGDIKIHPFYRPLDFNEVLSRNVPPPFIPK</sequence>
<dbReference type="PROSITE" id="PS51285">
    <property type="entry name" value="AGC_KINASE_CTER"/>
    <property type="match status" value="1"/>
</dbReference>
<evidence type="ECO:0000256" key="5">
    <source>
        <dbReference type="ARBA" id="ARBA00022777"/>
    </source>
</evidence>
<evidence type="ECO:0000256" key="1">
    <source>
        <dbReference type="ARBA" id="ARBA00022527"/>
    </source>
</evidence>
<feature type="binding site" evidence="7">
    <location>
        <position position="435"/>
    </location>
    <ligand>
        <name>ATP</name>
        <dbReference type="ChEBI" id="CHEBI:30616"/>
    </ligand>
</feature>
<feature type="domain" description="Protein kinase" evidence="9">
    <location>
        <begin position="89"/>
        <end position="345"/>
    </location>
</feature>
<keyword evidence="5" id="KW-0418">Kinase</keyword>